<gene>
    <name evidence="1" type="ORF">DEBURN_LOCUS3481</name>
</gene>
<evidence type="ECO:0000313" key="2">
    <source>
        <dbReference type="Proteomes" id="UP000789706"/>
    </source>
</evidence>
<sequence>MSLTYIVNGLKKKLMIKHLEILNESQVEHLERFYRADSINLGKHHPKNILVHEERLLITDLGLSQPLDSNSMSEICRKVTSGEREKSINETPKDYIIYSSAWKNDPNQRPKNSL</sequence>
<accession>A0A9N8Z6Z4</accession>
<dbReference type="EMBL" id="CAJVPK010000222">
    <property type="protein sequence ID" value="CAG8477605.1"/>
    <property type="molecule type" value="Genomic_DNA"/>
</dbReference>
<organism evidence="1 2">
    <name type="scientific">Diversispora eburnea</name>
    <dbReference type="NCBI Taxonomy" id="1213867"/>
    <lineage>
        <taxon>Eukaryota</taxon>
        <taxon>Fungi</taxon>
        <taxon>Fungi incertae sedis</taxon>
        <taxon>Mucoromycota</taxon>
        <taxon>Glomeromycotina</taxon>
        <taxon>Glomeromycetes</taxon>
        <taxon>Diversisporales</taxon>
        <taxon>Diversisporaceae</taxon>
        <taxon>Diversispora</taxon>
    </lineage>
</organism>
<protein>
    <submittedName>
        <fullName evidence="1">9768_t:CDS:1</fullName>
    </submittedName>
</protein>
<keyword evidence="2" id="KW-1185">Reference proteome</keyword>
<dbReference type="OrthoDB" id="10565772at2759"/>
<proteinExistence type="predicted"/>
<dbReference type="Proteomes" id="UP000789706">
    <property type="component" value="Unassembled WGS sequence"/>
</dbReference>
<comment type="caution">
    <text evidence="1">The sequence shown here is derived from an EMBL/GenBank/DDBJ whole genome shotgun (WGS) entry which is preliminary data.</text>
</comment>
<evidence type="ECO:0000313" key="1">
    <source>
        <dbReference type="EMBL" id="CAG8477605.1"/>
    </source>
</evidence>
<dbReference type="AlphaFoldDB" id="A0A9N8Z6Z4"/>
<reference evidence="1" key="1">
    <citation type="submission" date="2021-06" db="EMBL/GenBank/DDBJ databases">
        <authorList>
            <person name="Kallberg Y."/>
            <person name="Tangrot J."/>
            <person name="Rosling A."/>
        </authorList>
    </citation>
    <scope>NUCLEOTIDE SEQUENCE</scope>
    <source>
        <strain evidence="1">AZ414A</strain>
    </source>
</reference>
<name>A0A9N8Z6Z4_9GLOM</name>